<sequence length="228" mass="26012">MTLFERLNARYRTFESPLAVGGNWNGDIHTKSLLGDFFKNGFLSNWTKFSKQVNETEIKDLEFYFVKSSKNPGIINCVGAIYDPSVSTSGVYRAIIALVLDKYDEEVYKGRDVYQTTRVQLSDLSNLSSRGLATSLYSTLIESGYILICDSVQYDGARNLWRKLSNRYIVDVFDGLSGSVTKTHHKIIKTDIDDLDEEWSSGFSQKHENLLFTVRKDKNVQLSDEVER</sequence>
<dbReference type="AlphaFoldDB" id="A0A431EEF1"/>
<name>A0A431EEF1_CAMJU</name>
<evidence type="ECO:0000313" key="1">
    <source>
        <dbReference type="EMBL" id="RTJ79649.1"/>
    </source>
</evidence>
<proteinExistence type="predicted"/>
<dbReference type="Proteomes" id="UP000288507">
    <property type="component" value="Unassembled WGS sequence"/>
</dbReference>
<accession>A0A431EEF1</accession>
<gene>
    <name evidence="1" type="ORF">C3H57_04560</name>
</gene>
<comment type="caution">
    <text evidence="1">The sequence shown here is derived from an EMBL/GenBank/DDBJ whole genome shotgun (WGS) entry which is preliminary data.</text>
</comment>
<dbReference type="EMBL" id="PRBV01000005">
    <property type="protein sequence ID" value="RTJ79649.1"/>
    <property type="molecule type" value="Genomic_DNA"/>
</dbReference>
<organism evidence="1 2">
    <name type="scientific">Campylobacter jejuni</name>
    <dbReference type="NCBI Taxonomy" id="197"/>
    <lineage>
        <taxon>Bacteria</taxon>
        <taxon>Pseudomonadati</taxon>
        <taxon>Campylobacterota</taxon>
        <taxon>Epsilonproteobacteria</taxon>
        <taxon>Campylobacterales</taxon>
        <taxon>Campylobacteraceae</taxon>
        <taxon>Campylobacter</taxon>
    </lineage>
</organism>
<reference evidence="1 2" key="1">
    <citation type="journal article" date="2019" name="Appl. Environ. Microbiol.">
        <title>Population genetics and characterization of Campylobacter jejuni isolates in western jackdaws and game birds in Finland.</title>
        <authorList>
            <person name="Kovanen S."/>
            <person name="Rossi M."/>
            <person name="Pohja-Mykra M."/>
            <person name="Nieminen T."/>
            <person name="Raunio-Saarnisto M."/>
            <person name="Sauvala M."/>
            <person name="Fredriksson-Ahomaa M."/>
            <person name="Hanninen M.L."/>
            <person name="Kivisto R."/>
        </authorList>
    </citation>
    <scope>NUCLEOTIDE SEQUENCE [LARGE SCALE GENOMIC DNA]</scope>
    <source>
        <strain evidence="1 2">CB313</strain>
    </source>
</reference>
<protein>
    <submittedName>
        <fullName evidence="1">Uncharacterized protein</fullName>
    </submittedName>
</protein>
<dbReference type="RefSeq" id="WP_126232219.1">
    <property type="nucleotide sequence ID" value="NZ_PRBV01000005.1"/>
</dbReference>
<evidence type="ECO:0000313" key="2">
    <source>
        <dbReference type="Proteomes" id="UP000288507"/>
    </source>
</evidence>